<dbReference type="InterPro" id="IPR002347">
    <property type="entry name" value="SDR_fam"/>
</dbReference>
<dbReference type="PANTHER" id="PTHR43157">
    <property type="entry name" value="PHOSPHATIDYLINOSITOL-GLYCAN BIOSYNTHESIS CLASS F PROTEIN-RELATED"/>
    <property type="match status" value="1"/>
</dbReference>
<dbReference type="PRINTS" id="PR00081">
    <property type="entry name" value="GDHRDH"/>
</dbReference>
<dbReference type="EMBL" id="CP006850">
    <property type="protein sequence ID" value="AHH19963.1"/>
    <property type="molecule type" value="Genomic_DNA"/>
</dbReference>
<dbReference type="eggNOG" id="COG1028">
    <property type="taxonomic scope" value="Bacteria"/>
</dbReference>
<evidence type="ECO:0000313" key="3">
    <source>
        <dbReference type="Proteomes" id="UP000019150"/>
    </source>
</evidence>
<keyword evidence="1" id="KW-0560">Oxidoreductase</keyword>
<dbReference type="KEGG" id="nno:NONO_c51790"/>
<dbReference type="InterPro" id="IPR036291">
    <property type="entry name" value="NAD(P)-bd_dom_sf"/>
</dbReference>
<dbReference type="Gene3D" id="3.40.50.720">
    <property type="entry name" value="NAD(P)-binding Rossmann-like Domain"/>
    <property type="match status" value="1"/>
</dbReference>
<sequence length="300" mass="31772">MSSCTERSRDAERSIDGSRVVITGATNGIGLEIARGLARRGAALTLLARNLEKAAATAAELVSIGAVDADIVEADLSSAASVRAAAAVLHDRLRQIDVLVNNAGINQLRSGDPTVDGWDRQIATNHLGPFLLTTSVLDLLERAPAARVVGTASEAHRAGGRLDPVTFERPTGFGIAGAQLKYGQSKLLNILFTRELARRTAGSGVTANCFCPGAVASGLMRGSVVVDRVARAAGRGRILRRPEEGARMGLRLVLDPHLADVSGEFFTSTPGLRLLPPVRSLSDFELQRDIWRRSAELVAL</sequence>
<dbReference type="GO" id="GO:0016491">
    <property type="term" value="F:oxidoreductase activity"/>
    <property type="evidence" value="ECO:0007669"/>
    <property type="project" value="UniProtKB-KW"/>
</dbReference>
<dbReference type="AlphaFoldDB" id="W5TLX9"/>
<reference evidence="2 3" key="1">
    <citation type="journal article" date="2014" name="Appl. Environ. Microbiol.">
        <title>Insights into the Microbial Degradation of Rubber and Gutta-Percha by Analysis of the Complete Genome of Nocardia nova SH22a.</title>
        <authorList>
            <person name="Luo Q."/>
            <person name="Hiessl S."/>
            <person name="Poehlein A."/>
            <person name="Daniel R."/>
            <person name="Steinbuchel A."/>
        </authorList>
    </citation>
    <scope>NUCLEOTIDE SEQUENCE [LARGE SCALE GENOMIC DNA]</scope>
    <source>
        <strain evidence="2">SH22a</strain>
    </source>
</reference>
<proteinExistence type="predicted"/>
<keyword evidence="3" id="KW-1185">Reference proteome</keyword>
<dbReference type="Proteomes" id="UP000019150">
    <property type="component" value="Chromosome"/>
</dbReference>
<dbReference type="RefSeq" id="WP_051494812.1">
    <property type="nucleotide sequence ID" value="NZ_CP006850.1"/>
</dbReference>
<dbReference type="OrthoDB" id="3237043at2"/>
<name>W5TLX9_9NOCA</name>
<dbReference type="Pfam" id="PF00106">
    <property type="entry name" value="adh_short"/>
    <property type="match status" value="1"/>
</dbReference>
<dbReference type="PATRIC" id="fig|1415166.3.peg.5340"/>
<dbReference type="PANTHER" id="PTHR43157:SF31">
    <property type="entry name" value="PHOSPHATIDYLINOSITOL-GLYCAN BIOSYNTHESIS CLASS F PROTEIN"/>
    <property type="match status" value="1"/>
</dbReference>
<protein>
    <submittedName>
        <fullName evidence="2">Putative oxidoreductase, SDR-family</fullName>
    </submittedName>
</protein>
<evidence type="ECO:0000256" key="1">
    <source>
        <dbReference type="ARBA" id="ARBA00023002"/>
    </source>
</evidence>
<gene>
    <name evidence="2" type="ORF">NONO_c51790</name>
</gene>
<dbReference type="STRING" id="1415166.NONO_c51790"/>
<accession>W5TLX9</accession>
<evidence type="ECO:0000313" key="2">
    <source>
        <dbReference type="EMBL" id="AHH19963.1"/>
    </source>
</evidence>
<dbReference type="HOGENOM" id="CLU_010194_44_5_11"/>
<organism evidence="2 3">
    <name type="scientific">Nocardia nova SH22a</name>
    <dbReference type="NCBI Taxonomy" id="1415166"/>
    <lineage>
        <taxon>Bacteria</taxon>
        <taxon>Bacillati</taxon>
        <taxon>Actinomycetota</taxon>
        <taxon>Actinomycetes</taxon>
        <taxon>Mycobacteriales</taxon>
        <taxon>Nocardiaceae</taxon>
        <taxon>Nocardia</taxon>
    </lineage>
</organism>
<dbReference type="SUPFAM" id="SSF51735">
    <property type="entry name" value="NAD(P)-binding Rossmann-fold domains"/>
    <property type="match status" value="1"/>
</dbReference>